<organism evidence="2 3">
    <name type="scientific">Candidatus Roizmanbacteria bacterium CG_4_10_14_0_2_um_filter_36_35</name>
    <dbReference type="NCBI Taxonomy" id="1974822"/>
    <lineage>
        <taxon>Bacteria</taxon>
        <taxon>Candidatus Roizmaniibacteriota</taxon>
    </lineage>
</organism>
<keyword evidence="1" id="KW-0472">Membrane</keyword>
<keyword evidence="1" id="KW-1133">Transmembrane helix</keyword>
<dbReference type="EMBL" id="PFOE01000026">
    <property type="protein sequence ID" value="PIZ68628.1"/>
    <property type="molecule type" value="Genomic_DNA"/>
</dbReference>
<evidence type="ECO:0000256" key="1">
    <source>
        <dbReference type="SAM" id="Phobius"/>
    </source>
</evidence>
<proteinExistence type="predicted"/>
<sequence>MKKLAKNYLLVIFFGIVSFVFLISVYRLFYSKPTYIYVKVKIGQGYWWASTNDPSTWLIDSIKKGNKQYDTIGKKVAEILSSQYYPIFSVGVNTQFYDQYRTYLTLKLKVSGNNKFGYSFQRSAIAVGSPIDFDFPSAQFSGTVIQLSNKPIVEKLVKKTVYLTKKSNDPDEFNSIKIGQNYFDGENEVIKIMDKYFDGTNITIKALFKLKEKNNQFILGEEEVIAKNKVMGFMVSDLLLYNFTVEKIE</sequence>
<dbReference type="AlphaFoldDB" id="A0A2M7UBP6"/>
<evidence type="ECO:0000313" key="3">
    <source>
        <dbReference type="Proteomes" id="UP000230177"/>
    </source>
</evidence>
<protein>
    <submittedName>
        <fullName evidence="2">Uncharacterized protein</fullName>
    </submittedName>
</protein>
<gene>
    <name evidence="2" type="ORF">COY13_00775</name>
</gene>
<feature type="transmembrane region" description="Helical" evidence="1">
    <location>
        <begin position="7"/>
        <end position="29"/>
    </location>
</feature>
<dbReference type="Proteomes" id="UP000230177">
    <property type="component" value="Unassembled WGS sequence"/>
</dbReference>
<keyword evidence="1" id="KW-0812">Transmembrane</keyword>
<name>A0A2M7UBP6_9BACT</name>
<comment type="caution">
    <text evidence="2">The sequence shown here is derived from an EMBL/GenBank/DDBJ whole genome shotgun (WGS) entry which is preliminary data.</text>
</comment>
<accession>A0A2M7UBP6</accession>
<evidence type="ECO:0000313" key="2">
    <source>
        <dbReference type="EMBL" id="PIZ68628.1"/>
    </source>
</evidence>
<reference evidence="3" key="1">
    <citation type="submission" date="2017-09" db="EMBL/GenBank/DDBJ databases">
        <title>Depth-based differentiation of microbial function through sediment-hosted aquifers and enrichment of novel symbionts in the deep terrestrial subsurface.</title>
        <authorList>
            <person name="Probst A.J."/>
            <person name="Ladd B."/>
            <person name="Jarett J.K."/>
            <person name="Geller-Mcgrath D.E."/>
            <person name="Sieber C.M.K."/>
            <person name="Emerson J.B."/>
            <person name="Anantharaman K."/>
            <person name="Thomas B.C."/>
            <person name="Malmstrom R."/>
            <person name="Stieglmeier M."/>
            <person name="Klingl A."/>
            <person name="Woyke T."/>
            <person name="Ryan C.M."/>
            <person name="Banfield J.F."/>
        </authorList>
    </citation>
    <scope>NUCLEOTIDE SEQUENCE [LARGE SCALE GENOMIC DNA]</scope>
</reference>